<evidence type="ECO:0000313" key="3">
    <source>
        <dbReference type="EMBL" id="TKA03034.1"/>
    </source>
</evidence>
<dbReference type="OrthoDB" id="4538527at2"/>
<keyword evidence="4" id="KW-1185">Reference proteome</keyword>
<name>A0A4U0S2B7_9ACTN</name>
<reference evidence="3 4" key="1">
    <citation type="submission" date="2019-04" db="EMBL/GenBank/DDBJ databases">
        <title>Streptomyces oryziradicis sp. nov., a novel actinomycete isolated from rhizosphere soil of rice (Oryza sativa L.).</title>
        <authorList>
            <person name="Li C."/>
        </authorList>
    </citation>
    <scope>NUCLEOTIDE SEQUENCE [LARGE SCALE GENOMIC DNA]</scope>
    <source>
        <strain evidence="3 4">NEAU-C40</strain>
    </source>
</reference>
<keyword evidence="2" id="KW-0472">Membrane</keyword>
<evidence type="ECO:0000256" key="1">
    <source>
        <dbReference type="SAM" id="MobiDB-lite"/>
    </source>
</evidence>
<evidence type="ECO:0000313" key="4">
    <source>
        <dbReference type="Proteomes" id="UP000305778"/>
    </source>
</evidence>
<dbReference type="Proteomes" id="UP000305778">
    <property type="component" value="Unassembled WGS sequence"/>
</dbReference>
<dbReference type="EMBL" id="SUMC01000058">
    <property type="protein sequence ID" value="TKA03034.1"/>
    <property type="molecule type" value="Genomic_DNA"/>
</dbReference>
<evidence type="ECO:0000256" key="2">
    <source>
        <dbReference type="SAM" id="Phobius"/>
    </source>
</evidence>
<protein>
    <submittedName>
        <fullName evidence="3">Uncharacterized protein</fullName>
    </submittedName>
</protein>
<feature type="region of interest" description="Disordered" evidence="1">
    <location>
        <begin position="1"/>
        <end position="25"/>
    </location>
</feature>
<keyword evidence="2" id="KW-0812">Transmembrane</keyword>
<accession>A0A4U0S2B7</accession>
<sequence>MPFPDSVPATGPRSARPAPASGCGRAGTLAVPERSRWLCWAGLVFFGLGVALYGLALARFDRREVRTGADDHWIAGGALSISAAVSGIDHRGRAKAAA</sequence>
<gene>
    <name evidence="3" type="ORF">FCI23_37390</name>
</gene>
<organism evidence="3 4">
    <name type="scientific">Actinacidiphila oryziradicis</name>
    <dbReference type="NCBI Taxonomy" id="2571141"/>
    <lineage>
        <taxon>Bacteria</taxon>
        <taxon>Bacillati</taxon>
        <taxon>Actinomycetota</taxon>
        <taxon>Actinomycetes</taxon>
        <taxon>Kitasatosporales</taxon>
        <taxon>Streptomycetaceae</taxon>
        <taxon>Actinacidiphila</taxon>
    </lineage>
</organism>
<dbReference type="AlphaFoldDB" id="A0A4U0S2B7"/>
<keyword evidence="2" id="KW-1133">Transmembrane helix</keyword>
<feature type="transmembrane region" description="Helical" evidence="2">
    <location>
        <begin position="37"/>
        <end position="58"/>
    </location>
</feature>
<proteinExistence type="predicted"/>
<comment type="caution">
    <text evidence="3">The sequence shown here is derived from an EMBL/GenBank/DDBJ whole genome shotgun (WGS) entry which is preliminary data.</text>
</comment>